<evidence type="ECO:0000256" key="2">
    <source>
        <dbReference type="ARBA" id="ARBA00033753"/>
    </source>
</evidence>
<dbReference type="Gene3D" id="2.40.30.70">
    <property type="entry name" value="YaeB-like"/>
    <property type="match status" value="1"/>
</dbReference>
<dbReference type="RefSeq" id="WP_394827835.1">
    <property type="nucleotide sequence ID" value="NZ_CP089984.1"/>
</dbReference>
<gene>
    <name evidence="4" type="primary">tsaA</name>
    <name evidence="4" type="ORF">LZC94_13135</name>
</gene>
<organism evidence="4 5">
    <name type="scientific">Pendulispora albinea</name>
    <dbReference type="NCBI Taxonomy" id="2741071"/>
    <lineage>
        <taxon>Bacteria</taxon>
        <taxon>Pseudomonadati</taxon>
        <taxon>Myxococcota</taxon>
        <taxon>Myxococcia</taxon>
        <taxon>Myxococcales</taxon>
        <taxon>Sorangiineae</taxon>
        <taxon>Pendulisporaceae</taxon>
        <taxon>Pendulispora</taxon>
    </lineage>
</organism>
<keyword evidence="5" id="KW-1185">Reference proteome</keyword>
<dbReference type="Pfam" id="PF01980">
    <property type="entry name" value="TrmO_N"/>
    <property type="match status" value="1"/>
</dbReference>
<dbReference type="EMBL" id="CP089984">
    <property type="protein sequence ID" value="WXB18193.1"/>
    <property type="molecule type" value="Genomic_DNA"/>
</dbReference>
<evidence type="ECO:0000259" key="3">
    <source>
        <dbReference type="PROSITE" id="PS51668"/>
    </source>
</evidence>
<protein>
    <submittedName>
        <fullName evidence="4">tRNA (N6-threonylcarbamoyladenosine(37)-N6)-methyltransferase TrmO</fullName>
    </submittedName>
</protein>
<sequence length="177" mass="19410">MSTPEDAPRPRGPFPIEPIGWVRSPYQRRFGTPQQAAAAGSEAEAILELDGSRIPTSALTDLEGIERIWILSWLHRGGGWGPMVRTPRSPGAPRGLFATRSPDRPNPIGLSAVTLIRIEDRNLHIRGVDLIDGTPVLDVKPYVPYADAFPHSKAGWIDAIPYDAPQIARRPARVTAR</sequence>
<dbReference type="Proteomes" id="UP001370348">
    <property type="component" value="Chromosome"/>
</dbReference>
<dbReference type="CDD" id="cd09281">
    <property type="entry name" value="UPF0066"/>
    <property type="match status" value="1"/>
</dbReference>
<proteinExistence type="inferred from homology"/>
<dbReference type="PROSITE" id="PS51668">
    <property type="entry name" value="TSAA_2"/>
    <property type="match status" value="1"/>
</dbReference>
<dbReference type="SUPFAM" id="SSF118196">
    <property type="entry name" value="YaeB-like"/>
    <property type="match status" value="1"/>
</dbReference>
<evidence type="ECO:0000313" key="4">
    <source>
        <dbReference type="EMBL" id="WXB18193.1"/>
    </source>
</evidence>
<dbReference type="PANTHER" id="PTHR12818">
    <property type="entry name" value="TRNA (ADENINE(37)-N6)-METHYLTRANSFERASE"/>
    <property type="match status" value="1"/>
</dbReference>
<comment type="similarity">
    <text evidence="2">Belongs to the tRNA methyltransferase O family.</text>
</comment>
<dbReference type="InterPro" id="IPR040372">
    <property type="entry name" value="YaeB-like"/>
</dbReference>
<name>A0ABZ2M6C8_9BACT</name>
<dbReference type="PANTHER" id="PTHR12818:SF0">
    <property type="entry name" value="TRNA (ADENINE(37)-N6)-METHYLTRANSFERASE"/>
    <property type="match status" value="1"/>
</dbReference>
<dbReference type="InterPro" id="IPR036414">
    <property type="entry name" value="YaeB_N_sf"/>
</dbReference>
<keyword evidence="1" id="KW-0949">S-adenosyl-L-methionine</keyword>
<evidence type="ECO:0000256" key="1">
    <source>
        <dbReference type="ARBA" id="ARBA00022691"/>
    </source>
</evidence>
<dbReference type="NCBIfam" id="TIGR00104">
    <property type="entry name" value="tRNA_TsaA"/>
    <property type="match status" value="1"/>
</dbReference>
<feature type="domain" description="TsaA-like" evidence="3">
    <location>
        <begin position="16"/>
        <end position="151"/>
    </location>
</feature>
<dbReference type="InterPro" id="IPR023370">
    <property type="entry name" value="TrmO-like_N"/>
</dbReference>
<accession>A0ABZ2M6C8</accession>
<reference evidence="4 5" key="1">
    <citation type="submission" date="2021-12" db="EMBL/GenBank/DDBJ databases">
        <title>Discovery of the Pendulisporaceae a myxobacterial family with distinct sporulation behavior and unique specialized metabolism.</title>
        <authorList>
            <person name="Garcia R."/>
            <person name="Popoff A."/>
            <person name="Bader C.D."/>
            <person name="Loehr J."/>
            <person name="Walesch S."/>
            <person name="Walt C."/>
            <person name="Boldt J."/>
            <person name="Bunk B."/>
            <person name="Haeckl F.J.F.P.J."/>
            <person name="Gunesch A.P."/>
            <person name="Birkelbach J."/>
            <person name="Nuebel U."/>
            <person name="Pietschmann T."/>
            <person name="Bach T."/>
            <person name="Mueller R."/>
        </authorList>
    </citation>
    <scope>NUCLEOTIDE SEQUENCE [LARGE SCALE GENOMIC DNA]</scope>
    <source>
        <strain evidence="4 5">MSr11954</strain>
    </source>
</reference>
<dbReference type="InterPro" id="IPR036413">
    <property type="entry name" value="YaeB-like_sf"/>
</dbReference>
<evidence type="ECO:0000313" key="5">
    <source>
        <dbReference type="Proteomes" id="UP001370348"/>
    </source>
</evidence>